<dbReference type="PANTHER" id="PTHR12905">
    <property type="entry name" value="METALLOPHOSPHOESTERASE"/>
    <property type="match status" value="1"/>
</dbReference>
<evidence type="ECO:0000313" key="3">
    <source>
        <dbReference type="Proteomes" id="UP000799750"/>
    </source>
</evidence>
<sequence length="317" mass="35567">MSLFQKPTAFQQFLWSPLKFTTQHIYRFLSSIRLRPKPPISPIRVVCVSDTHNGTPEVPEGDLLIHAGDLTNTGTLKELQAQINWLSALPHTHKIVIAGNHDTFLDPSSRPTLAPEDREGEINWQGVTYLQSTSTTLAFPDQERQLKVYGSPWVPLCGGSSFAFQYARHLESWTTEIPTDTDILVTHTPPRYHRDVSSGSFSASGCAGLSKAIWRVKPLLHVCGHVHASRGTSVLDWDRGQAAYERACSRRMVGFSELLSWIAWQDFVSVLLFGVKRVVMDRVWHSSSRPSILVNAAMWCDKDSHAKNEIQVVLVPD</sequence>
<dbReference type="Pfam" id="PF00149">
    <property type="entry name" value="Metallophos"/>
    <property type="match status" value="1"/>
</dbReference>
<dbReference type="InterPro" id="IPR051693">
    <property type="entry name" value="UPF0046_metallophosphoest"/>
</dbReference>
<dbReference type="AlphaFoldDB" id="A0A6A6QX11"/>
<organism evidence="2 3">
    <name type="scientific">Lophium mytilinum</name>
    <dbReference type="NCBI Taxonomy" id="390894"/>
    <lineage>
        <taxon>Eukaryota</taxon>
        <taxon>Fungi</taxon>
        <taxon>Dikarya</taxon>
        <taxon>Ascomycota</taxon>
        <taxon>Pezizomycotina</taxon>
        <taxon>Dothideomycetes</taxon>
        <taxon>Pleosporomycetidae</taxon>
        <taxon>Mytilinidiales</taxon>
        <taxon>Mytilinidiaceae</taxon>
        <taxon>Lophium</taxon>
    </lineage>
</organism>
<feature type="domain" description="Calcineurin-like phosphoesterase" evidence="1">
    <location>
        <begin position="59"/>
        <end position="228"/>
    </location>
</feature>
<name>A0A6A6QX11_9PEZI</name>
<dbReference type="OrthoDB" id="630188at2759"/>
<dbReference type="Proteomes" id="UP000799750">
    <property type="component" value="Unassembled WGS sequence"/>
</dbReference>
<dbReference type="GO" id="GO:0016787">
    <property type="term" value="F:hydrolase activity"/>
    <property type="evidence" value="ECO:0007669"/>
    <property type="project" value="InterPro"/>
</dbReference>
<dbReference type="EMBL" id="MU004187">
    <property type="protein sequence ID" value="KAF2496766.1"/>
    <property type="molecule type" value="Genomic_DNA"/>
</dbReference>
<dbReference type="PANTHER" id="PTHR12905:SF18">
    <property type="entry name" value="ESTER HYDROLASE, PUTATIVE (AFU_ORTHOLOGUE AFUA_4G03130)-RELATED"/>
    <property type="match status" value="1"/>
</dbReference>
<dbReference type="SUPFAM" id="SSF56300">
    <property type="entry name" value="Metallo-dependent phosphatases"/>
    <property type="match status" value="1"/>
</dbReference>
<dbReference type="Gene3D" id="3.60.21.10">
    <property type="match status" value="1"/>
</dbReference>
<accession>A0A6A6QX11</accession>
<dbReference type="InterPro" id="IPR004843">
    <property type="entry name" value="Calcineurin-like_PHP"/>
</dbReference>
<evidence type="ECO:0000313" key="2">
    <source>
        <dbReference type="EMBL" id="KAF2496766.1"/>
    </source>
</evidence>
<gene>
    <name evidence="2" type="ORF">BU16DRAFT_341221</name>
</gene>
<evidence type="ECO:0000259" key="1">
    <source>
        <dbReference type="Pfam" id="PF00149"/>
    </source>
</evidence>
<dbReference type="InterPro" id="IPR029052">
    <property type="entry name" value="Metallo-depent_PP-like"/>
</dbReference>
<keyword evidence="3" id="KW-1185">Reference proteome</keyword>
<reference evidence="2" key="1">
    <citation type="journal article" date="2020" name="Stud. Mycol.">
        <title>101 Dothideomycetes genomes: a test case for predicting lifestyles and emergence of pathogens.</title>
        <authorList>
            <person name="Haridas S."/>
            <person name="Albert R."/>
            <person name="Binder M."/>
            <person name="Bloem J."/>
            <person name="Labutti K."/>
            <person name="Salamov A."/>
            <person name="Andreopoulos B."/>
            <person name="Baker S."/>
            <person name="Barry K."/>
            <person name="Bills G."/>
            <person name="Bluhm B."/>
            <person name="Cannon C."/>
            <person name="Castanera R."/>
            <person name="Culley D."/>
            <person name="Daum C."/>
            <person name="Ezra D."/>
            <person name="Gonzalez J."/>
            <person name="Henrissat B."/>
            <person name="Kuo A."/>
            <person name="Liang C."/>
            <person name="Lipzen A."/>
            <person name="Lutzoni F."/>
            <person name="Magnuson J."/>
            <person name="Mondo S."/>
            <person name="Nolan M."/>
            <person name="Ohm R."/>
            <person name="Pangilinan J."/>
            <person name="Park H.-J."/>
            <person name="Ramirez L."/>
            <person name="Alfaro M."/>
            <person name="Sun H."/>
            <person name="Tritt A."/>
            <person name="Yoshinaga Y."/>
            <person name="Zwiers L.-H."/>
            <person name="Turgeon B."/>
            <person name="Goodwin S."/>
            <person name="Spatafora J."/>
            <person name="Crous P."/>
            <person name="Grigoriev I."/>
        </authorList>
    </citation>
    <scope>NUCLEOTIDE SEQUENCE</scope>
    <source>
        <strain evidence="2">CBS 269.34</strain>
    </source>
</reference>
<protein>
    <submittedName>
        <fullName evidence="2">Metallo-dependent phosphatase</fullName>
    </submittedName>
</protein>
<proteinExistence type="predicted"/>
<dbReference type="CDD" id="cd07379">
    <property type="entry name" value="MPP_239FB"/>
    <property type="match status" value="1"/>
</dbReference>